<accession>A0A9P8VPX8</accession>
<reference evidence="3 4" key="1">
    <citation type="journal article" date="2021" name="Nat. Commun.">
        <title>Genetic determinants of endophytism in the Arabidopsis root mycobiome.</title>
        <authorList>
            <person name="Mesny F."/>
            <person name="Miyauchi S."/>
            <person name="Thiergart T."/>
            <person name="Pickel B."/>
            <person name="Atanasova L."/>
            <person name="Karlsson M."/>
            <person name="Huettel B."/>
            <person name="Barry K.W."/>
            <person name="Haridas S."/>
            <person name="Chen C."/>
            <person name="Bauer D."/>
            <person name="Andreopoulos W."/>
            <person name="Pangilinan J."/>
            <person name="LaButti K."/>
            <person name="Riley R."/>
            <person name="Lipzen A."/>
            <person name="Clum A."/>
            <person name="Drula E."/>
            <person name="Henrissat B."/>
            <person name="Kohler A."/>
            <person name="Grigoriev I.V."/>
            <person name="Martin F.M."/>
            <person name="Hacquard S."/>
        </authorList>
    </citation>
    <scope>NUCLEOTIDE SEQUENCE [LARGE SCALE GENOMIC DNA]</scope>
    <source>
        <strain evidence="3 4">MPI-CAGE-CH-0241</strain>
    </source>
</reference>
<dbReference type="Proteomes" id="UP000777438">
    <property type="component" value="Unassembled WGS sequence"/>
</dbReference>
<dbReference type="AlphaFoldDB" id="A0A9P8VPX8"/>
<feature type="chain" id="PRO_5040190788" evidence="2">
    <location>
        <begin position="19"/>
        <end position="66"/>
    </location>
</feature>
<dbReference type="EMBL" id="JAGPYM010000079">
    <property type="protein sequence ID" value="KAH6869152.1"/>
    <property type="molecule type" value="Genomic_DNA"/>
</dbReference>
<keyword evidence="4" id="KW-1185">Reference proteome</keyword>
<feature type="region of interest" description="Disordered" evidence="1">
    <location>
        <begin position="21"/>
        <end position="42"/>
    </location>
</feature>
<protein>
    <submittedName>
        <fullName evidence="3">Uncharacterized protein</fullName>
    </submittedName>
</protein>
<evidence type="ECO:0000313" key="3">
    <source>
        <dbReference type="EMBL" id="KAH6869152.1"/>
    </source>
</evidence>
<proteinExistence type="predicted"/>
<sequence>MKLNIFLTAAMVIAPAIAASTTTTTTETAKSTAKATSKTSKGAAPTMHADVLGAAGLVGAAALWAM</sequence>
<gene>
    <name evidence="3" type="ORF">B0T10DRAFT_569050</name>
</gene>
<comment type="caution">
    <text evidence="3">The sequence shown here is derived from an EMBL/GenBank/DDBJ whole genome shotgun (WGS) entry which is preliminary data.</text>
</comment>
<evidence type="ECO:0000256" key="1">
    <source>
        <dbReference type="SAM" id="MobiDB-lite"/>
    </source>
</evidence>
<feature type="signal peptide" evidence="2">
    <location>
        <begin position="1"/>
        <end position="18"/>
    </location>
</feature>
<evidence type="ECO:0000313" key="4">
    <source>
        <dbReference type="Proteomes" id="UP000777438"/>
    </source>
</evidence>
<name>A0A9P8VPX8_9HYPO</name>
<keyword evidence="2" id="KW-0732">Signal</keyword>
<evidence type="ECO:0000256" key="2">
    <source>
        <dbReference type="SAM" id="SignalP"/>
    </source>
</evidence>
<organism evidence="3 4">
    <name type="scientific">Thelonectria olida</name>
    <dbReference type="NCBI Taxonomy" id="1576542"/>
    <lineage>
        <taxon>Eukaryota</taxon>
        <taxon>Fungi</taxon>
        <taxon>Dikarya</taxon>
        <taxon>Ascomycota</taxon>
        <taxon>Pezizomycotina</taxon>
        <taxon>Sordariomycetes</taxon>
        <taxon>Hypocreomycetidae</taxon>
        <taxon>Hypocreales</taxon>
        <taxon>Nectriaceae</taxon>
        <taxon>Thelonectria</taxon>
    </lineage>
</organism>